<proteinExistence type="predicted"/>
<dbReference type="Proteomes" id="UP000164653">
    <property type="component" value="Segment"/>
</dbReference>
<dbReference type="EMBL" id="HQ849551">
    <property type="protein sequence ID" value="AEN03758.1"/>
    <property type="molecule type" value="Genomic_DNA"/>
</dbReference>
<sequence length="350" mass="41392">MSLISSDISTVSSWSIKKLKQFVRSNNNWYLPDKNGINILEYAVKSEKIKLVTTIINILPYCDIKIPIHDSVKTGNKELIKTILYIYNNHELDLDDKGNVPLYYAVEIGNIDIIKLFDSKAMFYGNDTPFNKAVNDNKIHIVEYFIYASNYSLKCLDYIWTAIDNNNLDITRLLLSSYKSYTNCVLQHVIDKNMYEILEMLLYEFNTEIYPFNLSNCKCDKSLKLLISEYLWRHVNNLEETCFIKKIDNVYYNKCKEELYKANDLITLESVNNIYNYISIVRNFSSLDVRFPIYHKRLLSIYNVGLEKVEKVYNVINFLYNMFNCLPVEICETIIYNLDFLDIRFFYKIK</sequence>
<keyword evidence="2" id="KW-1185">Reference proteome</keyword>
<dbReference type="InterPro" id="IPR036770">
    <property type="entry name" value="Ankyrin_rpt-contain_sf"/>
</dbReference>
<dbReference type="OrthoDB" id="7588at10239"/>
<accession>G3EI61</accession>
<protein>
    <submittedName>
        <fullName evidence="1">Ankyrin-like protein/NFkB inhibitor</fullName>
    </submittedName>
</protein>
<organism evidence="1 2">
    <name type="scientific">Yokapox virus</name>
    <dbReference type="NCBI Taxonomy" id="1076255"/>
    <lineage>
        <taxon>Viruses</taxon>
        <taxon>Varidnaviria</taxon>
        <taxon>Bamfordvirae</taxon>
        <taxon>Nucleocytoviricota</taxon>
        <taxon>Pokkesviricetes</taxon>
        <taxon>Chitovirales</taxon>
        <taxon>Poxviridae</taxon>
        <taxon>Chordopoxvirinae</taxon>
        <taxon>Centapoxvirus</taxon>
        <taxon>Centapoxvirus yokapox</taxon>
    </lineage>
</organism>
<evidence type="ECO:0000313" key="1">
    <source>
        <dbReference type="EMBL" id="AEN03758.1"/>
    </source>
</evidence>
<dbReference type="GeneID" id="11107304"/>
<dbReference type="RefSeq" id="YP_004821522.1">
    <property type="nucleotide sequence ID" value="NC_015960.1"/>
</dbReference>
<name>G3EI61_9POXV</name>
<dbReference type="SUPFAM" id="SSF48403">
    <property type="entry name" value="Ankyrin repeat"/>
    <property type="match status" value="1"/>
</dbReference>
<dbReference type="KEGG" id="vg:11107304"/>
<gene>
    <name evidence="1" type="ORF">YKV169</name>
</gene>
<evidence type="ECO:0000313" key="2">
    <source>
        <dbReference type="Proteomes" id="UP000164653"/>
    </source>
</evidence>
<reference evidence="1 2" key="1">
    <citation type="journal article" date="2011" name="J. Virol.">
        <title>The genome of yoka poxvirus.</title>
        <authorList>
            <person name="Zhao G."/>
            <person name="Droit L."/>
            <person name="Tesh R.B."/>
            <person name="Popov V.L."/>
            <person name="Little N.S."/>
            <person name="Upton C."/>
            <person name="Virgin H.W."/>
            <person name="Wang D."/>
        </authorList>
    </citation>
    <scope>NUCLEOTIDE SEQUENCE [LARGE SCALE GENOMIC DNA]</scope>
    <source>
        <strain evidence="1">DakArB 4268</strain>
    </source>
</reference>
<dbReference type="Gene3D" id="1.25.40.20">
    <property type="entry name" value="Ankyrin repeat-containing domain"/>
    <property type="match status" value="1"/>
</dbReference>